<dbReference type="GO" id="GO:0006364">
    <property type="term" value="P:rRNA processing"/>
    <property type="evidence" value="ECO:0007669"/>
    <property type="project" value="UniProtKB-KW"/>
</dbReference>
<organism evidence="4 5">
    <name type="scientific">Smittium mucronatum</name>
    <dbReference type="NCBI Taxonomy" id="133383"/>
    <lineage>
        <taxon>Eukaryota</taxon>
        <taxon>Fungi</taxon>
        <taxon>Fungi incertae sedis</taxon>
        <taxon>Zoopagomycota</taxon>
        <taxon>Kickxellomycotina</taxon>
        <taxon>Harpellomycetes</taxon>
        <taxon>Harpellales</taxon>
        <taxon>Legeriomycetaceae</taxon>
        <taxon>Smittium</taxon>
    </lineage>
</organism>
<feature type="region of interest" description="Disordered" evidence="3">
    <location>
        <begin position="71"/>
        <end position="98"/>
    </location>
</feature>
<protein>
    <recommendedName>
        <fullName evidence="6">Pre-rRNA-processing protein TSR2</fullName>
    </recommendedName>
</protein>
<comment type="similarity">
    <text evidence="1">Belongs to the TSR2 family.</text>
</comment>
<evidence type="ECO:0000313" key="5">
    <source>
        <dbReference type="Proteomes" id="UP000187455"/>
    </source>
</evidence>
<dbReference type="PANTHER" id="PTHR21250">
    <property type="entry name" value="PRE-RRNA-PROCESSING PROTEIN TSR2 HOMOLOG"/>
    <property type="match status" value="1"/>
</dbReference>
<comment type="caution">
    <text evidence="4">The sequence shown here is derived from an EMBL/GenBank/DDBJ whole genome shotgun (WGS) entry which is preliminary data.</text>
</comment>
<dbReference type="InterPro" id="IPR019398">
    <property type="entry name" value="Pre-rRNA_process_TSR2"/>
</dbReference>
<reference evidence="4 5" key="1">
    <citation type="journal article" date="2016" name="Mol. Biol. Evol.">
        <title>Genome-Wide Survey of Gut Fungi (Harpellales) Reveals the First Horizontally Transferred Ubiquitin Gene from a Mosquito Host.</title>
        <authorList>
            <person name="Wang Y."/>
            <person name="White M.M."/>
            <person name="Kvist S."/>
            <person name="Moncalvo J.M."/>
        </authorList>
    </citation>
    <scope>NUCLEOTIDE SEQUENCE [LARGE SCALE GENOMIC DNA]</scope>
    <source>
        <strain evidence="4 5">ALG-7-W6</strain>
    </source>
</reference>
<proteinExistence type="inferred from homology"/>
<evidence type="ECO:0000313" key="4">
    <source>
        <dbReference type="EMBL" id="OLY78115.1"/>
    </source>
</evidence>
<evidence type="ECO:0000256" key="2">
    <source>
        <dbReference type="ARBA" id="ARBA00022552"/>
    </source>
</evidence>
<keyword evidence="5" id="KW-1185">Reference proteome</keyword>
<keyword evidence="2" id="KW-0698">rRNA processing</keyword>
<dbReference type="OrthoDB" id="263560at2759"/>
<evidence type="ECO:0008006" key="6">
    <source>
        <dbReference type="Google" id="ProtNLM"/>
    </source>
</evidence>
<dbReference type="Pfam" id="PF10273">
    <property type="entry name" value="WGG"/>
    <property type="match status" value="1"/>
</dbReference>
<dbReference type="EMBL" id="LSSL01007201">
    <property type="protein sequence ID" value="OLY78115.1"/>
    <property type="molecule type" value="Genomic_DNA"/>
</dbReference>
<dbReference type="STRING" id="133383.A0A1R0GMJ4"/>
<evidence type="ECO:0000256" key="1">
    <source>
        <dbReference type="ARBA" id="ARBA00006524"/>
    </source>
</evidence>
<sequence>MSDLEGTKLDEIYISELLDQIMGDEFYVKLEDDSEYQVAKDLIELYRLCIKGDFSMADRLQMEREKLGNASKLALCQSKGDPEESEEGEGRDSEMEED</sequence>
<dbReference type="AlphaFoldDB" id="A0A1R0GMJ4"/>
<feature type="compositionally biased region" description="Basic and acidic residues" evidence="3">
    <location>
        <begin position="88"/>
        <end position="98"/>
    </location>
</feature>
<dbReference type="Proteomes" id="UP000187455">
    <property type="component" value="Unassembled WGS sequence"/>
</dbReference>
<evidence type="ECO:0000256" key="3">
    <source>
        <dbReference type="SAM" id="MobiDB-lite"/>
    </source>
</evidence>
<name>A0A1R0GMJ4_9FUNG</name>
<accession>A0A1R0GMJ4</accession>
<gene>
    <name evidence="4" type="ORF">AYI68_g7845</name>
</gene>